<dbReference type="NCBIfam" id="TIGR01003">
    <property type="entry name" value="PTS_HPr_family"/>
    <property type="match status" value="1"/>
</dbReference>
<dbReference type="PANTHER" id="PTHR33705">
    <property type="entry name" value="PHOSPHOCARRIER PROTEIN HPR"/>
    <property type="match status" value="1"/>
</dbReference>
<dbReference type="Pfam" id="PF00381">
    <property type="entry name" value="PTS-HPr"/>
    <property type="match status" value="1"/>
</dbReference>
<sequence>MLKKEVIIKNKTGLHARPAAVFVEAADRFESDVEIIFDGIAVNAKSIIGVLSLGIGKGDQITLVTEGSDEKEALEYLIEIIENSFGENGGGEYDTL</sequence>
<reference evidence="7" key="1">
    <citation type="submission" date="2019-12" db="EMBL/GenBank/DDBJ databases">
        <authorList>
            <person name="zhang j."/>
            <person name="sun C.M."/>
        </authorList>
    </citation>
    <scope>NUCLEOTIDE SEQUENCE</scope>
    <source>
        <strain evidence="7">NS-1</strain>
    </source>
</reference>
<keyword evidence="4" id="KW-0963">Cytoplasm</keyword>
<evidence type="ECO:0000313" key="8">
    <source>
        <dbReference type="Proteomes" id="UP000665020"/>
    </source>
</evidence>
<dbReference type="EMBL" id="CP046640">
    <property type="protein sequence ID" value="QTL99247.1"/>
    <property type="molecule type" value="Genomic_DNA"/>
</dbReference>
<dbReference type="GO" id="GO:0009401">
    <property type="term" value="P:phosphoenolpyruvate-dependent sugar phosphotransferase system"/>
    <property type="evidence" value="ECO:0007669"/>
    <property type="project" value="UniProtKB-KW"/>
</dbReference>
<dbReference type="KEGG" id="ifn:GM661_15425"/>
<comment type="subcellular location">
    <subcellularLocation>
        <location evidence="2">Cytoplasm</location>
    </subcellularLocation>
</comment>
<protein>
    <recommendedName>
        <fullName evidence="3">Phosphocarrier protein HPr</fullName>
    </recommendedName>
</protein>
<feature type="domain" description="HPr" evidence="6">
    <location>
        <begin position="1"/>
        <end position="88"/>
    </location>
</feature>
<dbReference type="Proteomes" id="UP000665020">
    <property type="component" value="Chromosome"/>
</dbReference>
<dbReference type="CDD" id="cd00367">
    <property type="entry name" value="PTS-HPr_like"/>
    <property type="match status" value="1"/>
</dbReference>
<dbReference type="InterPro" id="IPR000032">
    <property type="entry name" value="HPr-like"/>
</dbReference>
<evidence type="ECO:0000256" key="5">
    <source>
        <dbReference type="ARBA" id="ARBA00022683"/>
    </source>
</evidence>
<accession>A0A8A7KK70</accession>
<proteinExistence type="predicted"/>
<dbReference type="InterPro" id="IPR035895">
    <property type="entry name" value="HPr-like_sf"/>
</dbReference>
<evidence type="ECO:0000259" key="6">
    <source>
        <dbReference type="PROSITE" id="PS51350"/>
    </source>
</evidence>
<dbReference type="Gene3D" id="3.30.1340.10">
    <property type="entry name" value="HPr-like"/>
    <property type="match status" value="1"/>
</dbReference>
<keyword evidence="8" id="KW-1185">Reference proteome</keyword>
<dbReference type="PROSITE" id="PS00369">
    <property type="entry name" value="PTS_HPR_HIS"/>
    <property type="match status" value="1"/>
</dbReference>
<organism evidence="7 8">
    <name type="scientific">Iocasia fonsfrigidae</name>
    <dbReference type="NCBI Taxonomy" id="2682810"/>
    <lineage>
        <taxon>Bacteria</taxon>
        <taxon>Bacillati</taxon>
        <taxon>Bacillota</taxon>
        <taxon>Clostridia</taxon>
        <taxon>Halanaerobiales</taxon>
        <taxon>Halanaerobiaceae</taxon>
        <taxon>Iocasia</taxon>
    </lineage>
</organism>
<dbReference type="PRINTS" id="PR00107">
    <property type="entry name" value="PHOSPHOCPHPR"/>
</dbReference>
<comment type="function">
    <text evidence="1">General (non sugar-specific) component of the phosphoenolpyruvate-dependent sugar phosphotransferase system (sugar PTS). This major carbohydrate active-transport system catalyzes the phosphorylation of incoming sugar substrates concomitantly with their translocation across the cell membrane. The phosphoryl group from phosphoenolpyruvate (PEP) is transferred to the phosphoryl carrier protein HPr by enzyme I. Phospho-HPr then transfers it to the PTS EIIA domain.</text>
</comment>
<name>A0A8A7KK70_9FIRM</name>
<dbReference type="PANTHER" id="PTHR33705:SF2">
    <property type="entry name" value="PHOSPHOCARRIER PROTEIN NPR"/>
    <property type="match status" value="1"/>
</dbReference>
<keyword evidence="5" id="KW-0598">Phosphotransferase system</keyword>
<evidence type="ECO:0000256" key="2">
    <source>
        <dbReference type="ARBA" id="ARBA00004496"/>
    </source>
</evidence>
<dbReference type="PROSITE" id="PS51350">
    <property type="entry name" value="PTS_HPR_DOM"/>
    <property type="match status" value="1"/>
</dbReference>
<evidence type="ECO:0000256" key="1">
    <source>
        <dbReference type="ARBA" id="ARBA00003681"/>
    </source>
</evidence>
<dbReference type="InterPro" id="IPR002114">
    <property type="entry name" value="PTS_HPr_Ser_P_site"/>
</dbReference>
<dbReference type="InterPro" id="IPR001020">
    <property type="entry name" value="PTS_HPr_His_P_site"/>
</dbReference>
<dbReference type="PROSITE" id="PS00589">
    <property type="entry name" value="PTS_HPR_SER"/>
    <property type="match status" value="1"/>
</dbReference>
<gene>
    <name evidence="7" type="ORF">GM661_15425</name>
</gene>
<dbReference type="RefSeq" id="WP_230867638.1">
    <property type="nucleotide sequence ID" value="NZ_CP046640.1"/>
</dbReference>
<evidence type="ECO:0000313" key="7">
    <source>
        <dbReference type="EMBL" id="QTL99247.1"/>
    </source>
</evidence>
<dbReference type="AlphaFoldDB" id="A0A8A7KK70"/>
<dbReference type="InterPro" id="IPR050399">
    <property type="entry name" value="HPr"/>
</dbReference>
<dbReference type="SUPFAM" id="SSF55594">
    <property type="entry name" value="HPr-like"/>
    <property type="match status" value="1"/>
</dbReference>
<evidence type="ECO:0000256" key="3">
    <source>
        <dbReference type="ARBA" id="ARBA00020422"/>
    </source>
</evidence>
<dbReference type="GO" id="GO:0005737">
    <property type="term" value="C:cytoplasm"/>
    <property type="evidence" value="ECO:0007669"/>
    <property type="project" value="UniProtKB-SubCell"/>
</dbReference>
<evidence type="ECO:0000256" key="4">
    <source>
        <dbReference type="ARBA" id="ARBA00022490"/>
    </source>
</evidence>